<dbReference type="EMBL" id="PXYK01000007">
    <property type="protein sequence ID" value="PSJ61746.1"/>
    <property type="molecule type" value="Genomic_DNA"/>
</dbReference>
<protein>
    <submittedName>
        <fullName evidence="3">FAD-dependent oxidoreductase</fullName>
    </submittedName>
</protein>
<dbReference type="AlphaFoldDB" id="A0A2P7SGX2"/>
<dbReference type="SUPFAM" id="SSF51905">
    <property type="entry name" value="FAD/NAD(P)-binding domain"/>
    <property type="match status" value="2"/>
</dbReference>
<dbReference type="InterPro" id="IPR052189">
    <property type="entry name" value="L-asp_N-monooxygenase_NS-form"/>
</dbReference>
<comment type="caution">
    <text evidence="3">The sequence shown here is derived from an EMBL/GenBank/DDBJ whole genome shotgun (WGS) entry which is preliminary data.</text>
</comment>
<reference evidence="3 4" key="1">
    <citation type="submission" date="2018-03" db="EMBL/GenBank/DDBJ databases">
        <title>The draft genome of Mesorhizobium sp. 6GN-30.</title>
        <authorList>
            <person name="Liu L."/>
            <person name="Li L."/>
            <person name="Wang T."/>
            <person name="Zhang X."/>
            <person name="Liang L."/>
        </authorList>
    </citation>
    <scope>NUCLEOTIDE SEQUENCE [LARGE SCALE GENOMIC DNA]</scope>
    <source>
        <strain evidence="3 4">6GN30</strain>
    </source>
</reference>
<evidence type="ECO:0000256" key="1">
    <source>
        <dbReference type="SAM" id="Phobius"/>
    </source>
</evidence>
<dbReference type="Pfam" id="PF13454">
    <property type="entry name" value="NAD_binding_9"/>
    <property type="match status" value="1"/>
</dbReference>
<gene>
    <name evidence="3" type="ORF">C7I84_09075</name>
</gene>
<dbReference type="Gene3D" id="3.50.50.60">
    <property type="entry name" value="FAD/NAD(P)-binding domain"/>
    <property type="match status" value="1"/>
</dbReference>
<keyword evidence="4" id="KW-1185">Reference proteome</keyword>
<feature type="transmembrane region" description="Helical" evidence="1">
    <location>
        <begin position="7"/>
        <end position="26"/>
    </location>
</feature>
<feature type="domain" description="FAD-dependent urate hydroxylase HpyO/Asp monooxygenase CreE-like FAD/NAD(P)-binding" evidence="2">
    <location>
        <begin position="10"/>
        <end position="157"/>
    </location>
</feature>
<dbReference type="InterPro" id="IPR038732">
    <property type="entry name" value="HpyO/CreE_NAD-binding"/>
</dbReference>
<evidence type="ECO:0000313" key="4">
    <source>
        <dbReference type="Proteomes" id="UP000241229"/>
    </source>
</evidence>
<proteinExistence type="predicted"/>
<evidence type="ECO:0000313" key="3">
    <source>
        <dbReference type="EMBL" id="PSJ61746.1"/>
    </source>
</evidence>
<dbReference type="Proteomes" id="UP000241229">
    <property type="component" value="Unassembled WGS sequence"/>
</dbReference>
<name>A0A2P7SGX2_9HYPH</name>
<dbReference type="OrthoDB" id="101972at2"/>
<evidence type="ECO:0000259" key="2">
    <source>
        <dbReference type="Pfam" id="PF13454"/>
    </source>
</evidence>
<keyword evidence="1" id="KW-1133">Transmembrane helix</keyword>
<sequence>MSGRQRSSIAIVGGGASGVLLAAHLLRSPQPDLRVTLIEKAPTFGRGRAYSTTLPDHVLNVSALGMSAYADDPEHFWRWVRENGIVTDGNPAVYLPRAIYGRYLEELLADIVQREGDRLRVVRETCAGLMPTASGVDVQLANGTSIACHAAVLAVGHDEEPSPEHPLSVRIDSPADTPLAPQARVLILGTGLSMVDAWLTLQHRGHRGEVVAVSRRGLLPSPHRKGKPIRLDIADVPLGTELSYFVGWLRDLIRATQRAGGDWRDVLDGLRPFNQSVWQSWPASAKRRFIEHTKAWWDIHRHRMAPAIHMRIDAAVRGGRIRLVAARIESMTKHDGRIAVALQHRHSRAPETIEADRVYDCTGIVKDLSAGSIAVVRALIDRGLARPDALKLGLDVTDGCAVIADNGSASDKLFAVGPLTRGTFFEIEAIPDIRTQCAGLARTLLGHAGT</sequence>
<keyword evidence="1" id="KW-0472">Membrane</keyword>
<dbReference type="PANTHER" id="PTHR40254:SF1">
    <property type="entry name" value="BLR0577 PROTEIN"/>
    <property type="match status" value="1"/>
</dbReference>
<dbReference type="InterPro" id="IPR036188">
    <property type="entry name" value="FAD/NAD-bd_sf"/>
</dbReference>
<dbReference type="RefSeq" id="WP_106771854.1">
    <property type="nucleotide sequence ID" value="NZ_PXYK01000007.1"/>
</dbReference>
<accession>A0A2P7SGX2</accession>
<dbReference type="PANTHER" id="PTHR40254">
    <property type="entry name" value="BLR0577 PROTEIN"/>
    <property type="match status" value="1"/>
</dbReference>
<keyword evidence="1" id="KW-0812">Transmembrane</keyword>
<organism evidence="3 4">
    <name type="scientific">Kumtagia ephedrae</name>
    <dbReference type="NCBI Taxonomy" id="2116701"/>
    <lineage>
        <taxon>Bacteria</taxon>
        <taxon>Pseudomonadati</taxon>
        <taxon>Pseudomonadota</taxon>
        <taxon>Alphaproteobacteria</taxon>
        <taxon>Hyphomicrobiales</taxon>
        <taxon>Phyllobacteriaceae</taxon>
        <taxon>Kumtagia</taxon>
    </lineage>
</organism>